<dbReference type="EMBL" id="JAXUIA010000023">
    <property type="protein sequence ID" value="MEA0979194.1"/>
    <property type="molecule type" value="Genomic_DNA"/>
</dbReference>
<evidence type="ECO:0000313" key="2">
    <source>
        <dbReference type="Proteomes" id="UP001289615"/>
    </source>
</evidence>
<organism evidence="1 2">
    <name type="scientific">Lysinibacillus irui</name>
    <dbReference type="NCBI Taxonomy" id="2998077"/>
    <lineage>
        <taxon>Bacteria</taxon>
        <taxon>Bacillati</taxon>
        <taxon>Bacillota</taxon>
        <taxon>Bacilli</taxon>
        <taxon>Bacillales</taxon>
        <taxon>Bacillaceae</taxon>
        <taxon>Lysinibacillus</taxon>
    </lineage>
</organism>
<reference evidence="1 2" key="1">
    <citation type="submission" date="2023-12" db="EMBL/GenBank/DDBJ databases">
        <title>Genome comparison identifies genes involved in endophytic behavior of Lysinibacillus irui and provides insights into its role as a plant-growth promoting bacterium.</title>
        <authorList>
            <person name="Hilario S."/>
            <person name="Matos I."/>
            <person name="Goncalves M.F.M."/>
            <person name="Pardo C.A."/>
            <person name="Santos M.J."/>
        </authorList>
    </citation>
    <scope>NUCLEOTIDE SEQUENCE [LARGE SCALE GENOMIC DNA]</scope>
    <source>
        <strain evidence="1 2">B3</strain>
    </source>
</reference>
<dbReference type="Proteomes" id="UP001289615">
    <property type="component" value="Unassembled WGS sequence"/>
</dbReference>
<accession>A0ABU5NT60</accession>
<dbReference type="RefSeq" id="WP_322612158.1">
    <property type="nucleotide sequence ID" value="NZ_JAXLNX010000032.1"/>
</dbReference>
<gene>
    <name evidence="1" type="ORF">U6C28_23215</name>
</gene>
<dbReference type="Pfam" id="PF19645">
    <property type="entry name" value="DUF6148"/>
    <property type="match status" value="1"/>
</dbReference>
<comment type="caution">
    <text evidence="1">The sequence shown here is derived from an EMBL/GenBank/DDBJ whole genome shotgun (WGS) entry which is preliminary data.</text>
</comment>
<protein>
    <submittedName>
        <fullName evidence="1">DUF6148 family protein</fullName>
    </submittedName>
</protein>
<dbReference type="InterPro" id="IPR046146">
    <property type="entry name" value="DUF6148"/>
</dbReference>
<evidence type="ECO:0000313" key="1">
    <source>
        <dbReference type="EMBL" id="MEA0979194.1"/>
    </source>
</evidence>
<sequence>MAITLEEAQENLRVWLEAERTIANAQSYTISNRSLTKANLSEVAKRITYWQNKVAELEMIRNGKRIRRTKQFIPRDC</sequence>
<name>A0ABU5NT60_9BACI</name>
<keyword evidence="2" id="KW-1185">Reference proteome</keyword>
<proteinExistence type="predicted"/>